<evidence type="ECO:0000313" key="6">
    <source>
        <dbReference type="EMBL" id="KAJ0983106.1"/>
    </source>
</evidence>
<comment type="similarity">
    <text evidence="4">Belongs to the heat shock protein 70 (TC 1.A.33) family. HSP110/SSE subfamily.</text>
</comment>
<keyword evidence="7" id="KW-1185">Reference proteome</keyword>
<dbReference type="PRINTS" id="PR00301">
    <property type="entry name" value="HEATSHOCK70"/>
</dbReference>
<dbReference type="SUPFAM" id="SSF100934">
    <property type="entry name" value="Heat shock protein 70kD (HSP70), C-terminal subdomain"/>
    <property type="match status" value="1"/>
</dbReference>
<dbReference type="GO" id="GO:0005524">
    <property type="term" value="F:ATP binding"/>
    <property type="evidence" value="ECO:0007669"/>
    <property type="project" value="UniProtKB-KW"/>
</dbReference>
<feature type="compositionally biased region" description="Low complexity" evidence="5">
    <location>
        <begin position="481"/>
        <end position="493"/>
    </location>
</feature>
<dbReference type="Gene3D" id="1.20.1270.10">
    <property type="match status" value="1"/>
</dbReference>
<keyword evidence="1" id="KW-0547">Nucleotide-binding</keyword>
<dbReference type="Pfam" id="PF00012">
    <property type="entry name" value="HSP70"/>
    <property type="match status" value="1"/>
</dbReference>
<dbReference type="Gene3D" id="3.30.30.30">
    <property type="match status" value="1"/>
</dbReference>
<dbReference type="AlphaFoldDB" id="A0A9D5D0G8"/>
<reference evidence="6" key="2">
    <citation type="journal article" date="2022" name="Hortic Res">
        <title>The genome of Dioscorea zingiberensis sheds light on the biosynthesis, origin and evolution of the medicinally important diosgenin saponins.</title>
        <authorList>
            <person name="Li Y."/>
            <person name="Tan C."/>
            <person name="Li Z."/>
            <person name="Guo J."/>
            <person name="Li S."/>
            <person name="Chen X."/>
            <person name="Wang C."/>
            <person name="Dai X."/>
            <person name="Yang H."/>
            <person name="Song W."/>
            <person name="Hou L."/>
            <person name="Xu J."/>
            <person name="Tong Z."/>
            <person name="Xu A."/>
            <person name="Yuan X."/>
            <person name="Wang W."/>
            <person name="Yang Q."/>
            <person name="Chen L."/>
            <person name="Sun Z."/>
            <person name="Wang K."/>
            <person name="Pan B."/>
            <person name="Chen J."/>
            <person name="Bao Y."/>
            <person name="Liu F."/>
            <person name="Qi X."/>
            <person name="Gang D.R."/>
            <person name="Wen J."/>
            <person name="Li J."/>
        </authorList>
    </citation>
    <scope>NUCLEOTIDE SEQUENCE</scope>
    <source>
        <strain evidence="6">Dzin_1.0</strain>
    </source>
</reference>
<comment type="caution">
    <text evidence="6">The sequence shown here is derived from an EMBL/GenBank/DDBJ whole genome shotgun (WGS) entry which is preliminary data.</text>
</comment>
<evidence type="ECO:0000256" key="2">
    <source>
        <dbReference type="ARBA" id="ARBA00022840"/>
    </source>
</evidence>
<evidence type="ECO:0000256" key="3">
    <source>
        <dbReference type="ARBA" id="ARBA00023186"/>
    </source>
</evidence>
<dbReference type="FunFam" id="3.30.420.40:FF:000171">
    <property type="entry name" value="Heat shock 70 kDa protein 4"/>
    <property type="match status" value="2"/>
</dbReference>
<dbReference type="InterPro" id="IPR029048">
    <property type="entry name" value="HSP70_C_sf"/>
</dbReference>
<reference evidence="6" key="1">
    <citation type="submission" date="2021-03" db="EMBL/GenBank/DDBJ databases">
        <authorList>
            <person name="Li Z."/>
            <person name="Yang C."/>
        </authorList>
    </citation>
    <scope>NUCLEOTIDE SEQUENCE</scope>
    <source>
        <strain evidence="6">Dzin_1.0</strain>
        <tissue evidence="6">Leaf</tissue>
    </source>
</reference>
<dbReference type="InterPro" id="IPR029047">
    <property type="entry name" value="HSP70_peptide-bd_sf"/>
</dbReference>
<feature type="region of interest" description="Disordered" evidence="5">
    <location>
        <begin position="480"/>
        <end position="517"/>
    </location>
</feature>
<dbReference type="Proteomes" id="UP001085076">
    <property type="component" value="Miscellaneous, Linkage group lg02"/>
</dbReference>
<dbReference type="SUPFAM" id="SSF100920">
    <property type="entry name" value="Heat shock protein 70kD (HSP70), peptide-binding domain"/>
    <property type="match status" value="1"/>
</dbReference>
<dbReference type="FunFam" id="1.20.1270.10:FF:000002">
    <property type="entry name" value="Heat shock 70 kDa protein 4"/>
    <property type="match status" value="1"/>
</dbReference>
<dbReference type="Gene3D" id="2.60.34.10">
    <property type="entry name" value="Substrate Binding Domain Of DNAk, Chain A, domain 1"/>
    <property type="match status" value="1"/>
</dbReference>
<protein>
    <submittedName>
        <fullName evidence="6">Uncharacterized protein</fullName>
    </submittedName>
</protein>
<dbReference type="GO" id="GO:0140662">
    <property type="term" value="F:ATP-dependent protein folding chaperone"/>
    <property type="evidence" value="ECO:0007669"/>
    <property type="project" value="InterPro"/>
</dbReference>
<dbReference type="SUPFAM" id="SSF53067">
    <property type="entry name" value="Actin-like ATPase domain"/>
    <property type="match status" value="2"/>
</dbReference>
<gene>
    <name evidence="6" type="ORF">J5N97_011361</name>
</gene>
<dbReference type="OrthoDB" id="434160at2759"/>
<dbReference type="Gene3D" id="3.90.640.10">
    <property type="entry name" value="Actin, Chain A, domain 4"/>
    <property type="match status" value="1"/>
</dbReference>
<dbReference type="InterPro" id="IPR043129">
    <property type="entry name" value="ATPase_NBD"/>
</dbReference>
<name>A0A9D5D0G8_9LILI</name>
<organism evidence="6 7">
    <name type="scientific">Dioscorea zingiberensis</name>
    <dbReference type="NCBI Taxonomy" id="325984"/>
    <lineage>
        <taxon>Eukaryota</taxon>
        <taxon>Viridiplantae</taxon>
        <taxon>Streptophyta</taxon>
        <taxon>Embryophyta</taxon>
        <taxon>Tracheophyta</taxon>
        <taxon>Spermatophyta</taxon>
        <taxon>Magnoliopsida</taxon>
        <taxon>Liliopsida</taxon>
        <taxon>Dioscoreales</taxon>
        <taxon>Dioscoreaceae</taxon>
        <taxon>Dioscorea</taxon>
    </lineage>
</organism>
<keyword evidence="2" id="KW-0067">ATP-binding</keyword>
<accession>A0A9D5D0G8</accession>
<dbReference type="PANTHER" id="PTHR45639:SF10">
    <property type="entry name" value="HEAT SHOCK 70 KDA PROTEIN 16 ISOFORM X1"/>
    <property type="match status" value="1"/>
</dbReference>
<dbReference type="Gene3D" id="3.30.420.40">
    <property type="match status" value="3"/>
</dbReference>
<evidence type="ECO:0000256" key="4">
    <source>
        <dbReference type="ARBA" id="ARBA00061090"/>
    </source>
</evidence>
<keyword evidence="3" id="KW-0143">Chaperone</keyword>
<dbReference type="EMBL" id="JAGGNH010000002">
    <property type="protein sequence ID" value="KAJ0983106.1"/>
    <property type="molecule type" value="Genomic_DNA"/>
</dbReference>
<dbReference type="FunFam" id="3.90.640.10:FF:000004">
    <property type="entry name" value="Heat shock 70 kDa protein 4"/>
    <property type="match status" value="1"/>
</dbReference>
<sequence length="688" mass="76046">MSVVGFDVGNNTCIIAAAKPGAGIEALLNEESKREIPASISFSEKQRLIGSSSSPLLYPSSTFSQIKQLILAHPKYRHRLSYLNRKITLTPTHLLAMLLSHLKIIAERSLKSPVSDCVLSLPSYASDLARRSYLNAAHIAGLNPLLFIHDTTATALIYGIYKTDYPDDKLHVVFIDIGHSDTQVSVVAFEPGGMHVLSHASDPLLGGRDFDQILFKHFAEQFKDRYKIDVRSNAKACVRLRAACEKVKKVLSANVEAPISIECLMNDKDVRGFIKREEFEKLASGLLERVLVPCKKALEDAGVGIDTLHSVELVGSGSRIPAIVRILTEFFGKEPGRTLNASESVARGCALQCAKQSPLFKVRRYEVHDAMAYSVGFALEGNKVCTISSDAIFPKGHSFPNLKVLSFDRSSTFRLEAFYVDDNGVPLGATAKISSFLVGPFQTKKPGGNPKVKVRIHLNPYGIAVVGSVLLIEDDTKDTDSSQASCSNSSNTQPAKAVESEISEESEPTVVDSTTTEKLSKRFHLPVTETAFGGMTETGFSGTQELEKQLADQDKLVEQTKEKKNALEAYVYDVRNKLFERYRSFATESEREEISMGLQQTEEWLYSEGDDETETVYSHFLEDLKKLADPVINRYKEEAARAQATRKLLQTIVDNRMAVATIATYERDMIMQASTEALSAYICIREPS</sequence>
<evidence type="ECO:0000256" key="1">
    <source>
        <dbReference type="ARBA" id="ARBA00022741"/>
    </source>
</evidence>
<evidence type="ECO:0000256" key="5">
    <source>
        <dbReference type="SAM" id="MobiDB-lite"/>
    </source>
</evidence>
<dbReference type="PANTHER" id="PTHR45639">
    <property type="entry name" value="HSC70CB, ISOFORM G-RELATED"/>
    <property type="match status" value="1"/>
</dbReference>
<proteinExistence type="inferred from homology"/>
<dbReference type="InterPro" id="IPR013126">
    <property type="entry name" value="Hsp_70_fam"/>
</dbReference>
<dbReference type="GO" id="GO:0005634">
    <property type="term" value="C:nucleus"/>
    <property type="evidence" value="ECO:0007669"/>
    <property type="project" value="TreeGrafter"/>
</dbReference>
<dbReference type="GO" id="GO:0005829">
    <property type="term" value="C:cytosol"/>
    <property type="evidence" value="ECO:0007669"/>
    <property type="project" value="TreeGrafter"/>
</dbReference>
<evidence type="ECO:0000313" key="7">
    <source>
        <dbReference type="Proteomes" id="UP001085076"/>
    </source>
</evidence>